<name>A0A8J3VH71_9ACTN</name>
<proteinExistence type="inferred from homology"/>
<comment type="caution">
    <text evidence="3">The sequence shown here is derived from an EMBL/GenBank/DDBJ whole genome shotgun (WGS) entry which is preliminary data.</text>
</comment>
<dbReference type="PANTHER" id="PTHR33383:SF1">
    <property type="entry name" value="MEMBRANE PROTEIN INSERTION EFFICIENCY FACTOR-RELATED"/>
    <property type="match status" value="1"/>
</dbReference>
<dbReference type="Proteomes" id="UP000612899">
    <property type="component" value="Unassembled WGS sequence"/>
</dbReference>
<dbReference type="Pfam" id="PF01809">
    <property type="entry name" value="YidD"/>
    <property type="match status" value="1"/>
</dbReference>
<accession>A0A8J3VH71</accession>
<dbReference type="PANTHER" id="PTHR33383">
    <property type="entry name" value="MEMBRANE PROTEIN INSERTION EFFICIENCY FACTOR-RELATED"/>
    <property type="match status" value="1"/>
</dbReference>
<sequence>MNANARPTTLAGRVLALPIIAYRRWVSPGLPARCRFYPSCSAYALEAITRHGALKGFWLAVRRIGRCHPFHPGGYDPVPPGRTEATGATPSWE</sequence>
<reference evidence="3" key="1">
    <citation type="submission" date="2021-01" db="EMBL/GenBank/DDBJ databases">
        <title>Whole genome shotgun sequence of Rhizocola hellebori NBRC 109834.</title>
        <authorList>
            <person name="Komaki H."/>
            <person name="Tamura T."/>
        </authorList>
    </citation>
    <scope>NUCLEOTIDE SEQUENCE</scope>
    <source>
        <strain evidence="3">NBRC 109834</strain>
    </source>
</reference>
<dbReference type="SMART" id="SM01234">
    <property type="entry name" value="Haemolytic"/>
    <property type="match status" value="1"/>
</dbReference>
<keyword evidence="1" id="KW-0472">Membrane</keyword>
<evidence type="ECO:0000256" key="2">
    <source>
        <dbReference type="SAM" id="MobiDB-lite"/>
    </source>
</evidence>
<dbReference type="EMBL" id="BONY01000022">
    <property type="protein sequence ID" value="GIH05937.1"/>
    <property type="molecule type" value="Genomic_DNA"/>
</dbReference>
<evidence type="ECO:0000313" key="3">
    <source>
        <dbReference type="EMBL" id="GIH05937.1"/>
    </source>
</evidence>
<dbReference type="AlphaFoldDB" id="A0A8J3VH71"/>
<dbReference type="HAMAP" id="MF_00386">
    <property type="entry name" value="UPF0161_YidD"/>
    <property type="match status" value="1"/>
</dbReference>
<dbReference type="GO" id="GO:0005886">
    <property type="term" value="C:plasma membrane"/>
    <property type="evidence" value="ECO:0007669"/>
    <property type="project" value="UniProtKB-SubCell"/>
</dbReference>
<keyword evidence="4" id="KW-1185">Reference proteome</keyword>
<organism evidence="3 4">
    <name type="scientific">Rhizocola hellebori</name>
    <dbReference type="NCBI Taxonomy" id="1392758"/>
    <lineage>
        <taxon>Bacteria</taxon>
        <taxon>Bacillati</taxon>
        <taxon>Actinomycetota</taxon>
        <taxon>Actinomycetes</taxon>
        <taxon>Micromonosporales</taxon>
        <taxon>Micromonosporaceae</taxon>
        <taxon>Rhizocola</taxon>
    </lineage>
</organism>
<evidence type="ECO:0000256" key="1">
    <source>
        <dbReference type="HAMAP-Rule" id="MF_00386"/>
    </source>
</evidence>
<gene>
    <name evidence="3" type="ORF">Rhe02_40040</name>
</gene>
<comment type="function">
    <text evidence="1">Could be involved in insertion of integral membrane proteins into the membrane.</text>
</comment>
<protein>
    <recommendedName>
        <fullName evidence="1">Putative membrane protein insertion efficiency factor</fullName>
    </recommendedName>
</protein>
<comment type="similarity">
    <text evidence="1">Belongs to the UPF0161 family.</text>
</comment>
<dbReference type="NCBIfam" id="TIGR00278">
    <property type="entry name" value="membrane protein insertion efficiency factor YidD"/>
    <property type="match status" value="1"/>
</dbReference>
<feature type="region of interest" description="Disordered" evidence="2">
    <location>
        <begin position="72"/>
        <end position="93"/>
    </location>
</feature>
<dbReference type="InterPro" id="IPR002696">
    <property type="entry name" value="Membr_insert_effic_factor_YidD"/>
</dbReference>
<keyword evidence="1" id="KW-1003">Cell membrane</keyword>
<comment type="subcellular location">
    <subcellularLocation>
        <location evidence="1">Cell membrane</location>
        <topology evidence="1">Peripheral membrane protein</topology>
        <orientation evidence="1">Cytoplasmic side</orientation>
    </subcellularLocation>
</comment>
<evidence type="ECO:0000313" key="4">
    <source>
        <dbReference type="Proteomes" id="UP000612899"/>
    </source>
</evidence>